<dbReference type="Pfam" id="PF13596">
    <property type="entry name" value="PAS_10"/>
    <property type="match status" value="1"/>
</dbReference>
<dbReference type="Proteomes" id="UP000474718">
    <property type="component" value="Unassembled WGS sequence"/>
</dbReference>
<dbReference type="Gene3D" id="3.30.450.20">
    <property type="entry name" value="PAS domain"/>
    <property type="match status" value="1"/>
</dbReference>
<comment type="caution">
    <text evidence="2">The sequence shown here is derived from an EMBL/GenBank/DDBJ whole genome shotgun (WGS) entry which is preliminary data.</text>
</comment>
<dbReference type="EMBL" id="WWVX01000009">
    <property type="protein sequence ID" value="MZL70655.1"/>
    <property type="molecule type" value="Genomic_DNA"/>
</dbReference>
<evidence type="ECO:0000313" key="1">
    <source>
        <dbReference type="EMBL" id="MZL70655.1"/>
    </source>
</evidence>
<dbReference type="RefSeq" id="WP_021659736.1">
    <property type="nucleotide sequence ID" value="NZ_FQVY01000002.1"/>
</dbReference>
<gene>
    <name evidence="1" type="ORF">GT747_12935</name>
    <name evidence="2" type="ORF">SAMN05444424_1280</name>
</gene>
<reference evidence="3" key="1">
    <citation type="submission" date="2016-11" db="EMBL/GenBank/DDBJ databases">
        <authorList>
            <person name="Jaros S."/>
            <person name="Januszkiewicz K."/>
            <person name="Wedrychowicz H."/>
        </authorList>
    </citation>
    <scope>NUCLEOTIDE SEQUENCE [LARGE SCALE GENOMIC DNA]</scope>
    <source>
        <strain evidence="3">DSM 4029</strain>
    </source>
</reference>
<dbReference type="EMBL" id="FQVY01000002">
    <property type="protein sequence ID" value="SHG04984.1"/>
    <property type="molecule type" value="Genomic_DNA"/>
</dbReference>
<accession>A0AAQ1RVQ8</accession>
<sequence>MEKLEMLEAILDSYPYRVVFVDCDHVIRYLNRAAKYHYYQVRGYRDLIGRSLFDCHQELSRERIEAAVEKLRRHGNEIYLGVTPDNQRYYINPVRNEEGELLGYFERFELNLQK</sequence>
<proteinExistence type="predicted"/>
<reference evidence="1 4" key="3">
    <citation type="journal article" date="2019" name="Nat. Med.">
        <title>A library of human gut bacterial isolates paired with longitudinal multiomics data enables mechanistic microbiome research.</title>
        <authorList>
            <person name="Poyet M."/>
            <person name="Groussin M."/>
            <person name="Gibbons S.M."/>
            <person name="Avila-Pacheco J."/>
            <person name="Jiang X."/>
            <person name="Kearney S.M."/>
            <person name="Perrotta A.R."/>
            <person name="Berdy B."/>
            <person name="Zhao S."/>
            <person name="Lieberman T.D."/>
            <person name="Swanson P.K."/>
            <person name="Smith M."/>
            <person name="Roesemann S."/>
            <person name="Alexander J.E."/>
            <person name="Rich S.A."/>
            <person name="Livny J."/>
            <person name="Vlamakis H."/>
            <person name="Clish C."/>
            <person name="Bullock K."/>
            <person name="Deik A."/>
            <person name="Scott J."/>
            <person name="Pierce K.A."/>
            <person name="Xavier R.J."/>
            <person name="Alm E.J."/>
        </authorList>
    </citation>
    <scope>NUCLEOTIDE SEQUENCE [LARGE SCALE GENOMIC DNA]</scope>
    <source>
        <strain evidence="1 4">BIOML-A2</strain>
    </source>
</reference>
<evidence type="ECO:0000313" key="3">
    <source>
        <dbReference type="Proteomes" id="UP000184089"/>
    </source>
</evidence>
<dbReference type="SUPFAM" id="SSF55785">
    <property type="entry name" value="PYP-like sensor domain (PAS domain)"/>
    <property type="match status" value="1"/>
</dbReference>
<reference evidence="2" key="2">
    <citation type="submission" date="2016-11" db="EMBL/GenBank/DDBJ databases">
        <authorList>
            <person name="Varghese N."/>
            <person name="Submissions S."/>
        </authorList>
    </citation>
    <scope>NUCLEOTIDE SEQUENCE</scope>
    <source>
        <strain evidence="2">DSM 4029</strain>
    </source>
</reference>
<keyword evidence="4" id="KW-1185">Reference proteome</keyword>
<dbReference type="InterPro" id="IPR035965">
    <property type="entry name" value="PAS-like_dom_sf"/>
</dbReference>
<protein>
    <submittedName>
        <fullName evidence="2">PAS domain-containing protein</fullName>
    </submittedName>
</protein>
<dbReference type="Proteomes" id="UP000184089">
    <property type="component" value="Unassembled WGS sequence"/>
</dbReference>
<dbReference type="AlphaFoldDB" id="A0AAQ1RVQ8"/>
<evidence type="ECO:0000313" key="4">
    <source>
        <dbReference type="Proteomes" id="UP000474718"/>
    </source>
</evidence>
<name>A0AAQ1RVQ8_9FIRM</name>
<organism evidence="2 3">
    <name type="scientific">Bittarella massiliensis</name>
    <name type="common">ex Durand et al. 2017</name>
    <dbReference type="NCBI Taxonomy" id="1720313"/>
    <lineage>
        <taxon>Bacteria</taxon>
        <taxon>Bacillati</taxon>
        <taxon>Bacillota</taxon>
        <taxon>Clostridia</taxon>
        <taxon>Eubacteriales</taxon>
        <taxon>Oscillospiraceae</taxon>
        <taxon>Bittarella (ex Durand et al. 2017)</taxon>
    </lineage>
</organism>
<evidence type="ECO:0000313" key="2">
    <source>
        <dbReference type="EMBL" id="SHG04984.1"/>
    </source>
</evidence>